<evidence type="ECO:0000313" key="8">
    <source>
        <dbReference type="EMBL" id="MBA9021749.1"/>
    </source>
</evidence>
<dbReference type="InterPro" id="IPR019831">
    <property type="entry name" value="Mn/Fe_SOD_N"/>
</dbReference>
<organism evidence="8 9">
    <name type="scientific">Aminobacter ciceronei</name>
    <dbReference type="NCBI Taxonomy" id="150723"/>
    <lineage>
        <taxon>Bacteria</taxon>
        <taxon>Pseudomonadati</taxon>
        <taxon>Pseudomonadota</taxon>
        <taxon>Alphaproteobacteria</taxon>
        <taxon>Hyphomicrobiales</taxon>
        <taxon>Phyllobacteriaceae</taxon>
        <taxon>Aminobacter</taxon>
    </lineage>
</organism>
<keyword evidence="9" id="KW-1185">Reference proteome</keyword>
<feature type="domain" description="Manganese/iron superoxide dismutase N-terminal" evidence="6">
    <location>
        <begin position="5"/>
        <end position="86"/>
    </location>
</feature>
<dbReference type="RefSeq" id="WP_182574951.1">
    <property type="nucleotide sequence ID" value="NZ_JACJHY010000018.1"/>
</dbReference>
<dbReference type="Proteomes" id="UP000587524">
    <property type="component" value="Unassembled WGS sequence"/>
</dbReference>
<dbReference type="Gene3D" id="1.10.287.990">
    <property type="entry name" value="Fe,Mn superoxide dismutase (SOD) domain"/>
    <property type="match status" value="1"/>
</dbReference>
<evidence type="ECO:0000256" key="3">
    <source>
        <dbReference type="ARBA" id="ARBA00022723"/>
    </source>
</evidence>
<dbReference type="PRINTS" id="PR01703">
    <property type="entry name" value="MNSODISMTASE"/>
</dbReference>
<dbReference type="InterPro" id="IPR019832">
    <property type="entry name" value="Mn/Fe_SOD_C"/>
</dbReference>
<evidence type="ECO:0000259" key="7">
    <source>
        <dbReference type="Pfam" id="PF02777"/>
    </source>
</evidence>
<evidence type="ECO:0000256" key="4">
    <source>
        <dbReference type="ARBA" id="ARBA00023002"/>
    </source>
</evidence>
<dbReference type="InterPro" id="IPR036324">
    <property type="entry name" value="Mn/Fe_SOD_N_sf"/>
</dbReference>
<comment type="caution">
    <text evidence="8">The sequence shown here is derived from an EMBL/GenBank/DDBJ whole genome shotgun (WGS) entry which is preliminary data.</text>
</comment>
<dbReference type="InterPro" id="IPR019833">
    <property type="entry name" value="Mn/Fe_SOD_BS"/>
</dbReference>
<dbReference type="PIRSF" id="PIRSF000349">
    <property type="entry name" value="SODismutase"/>
    <property type="match status" value="1"/>
</dbReference>
<dbReference type="EMBL" id="JACJHZ010000018">
    <property type="protein sequence ID" value="MBA9021749.1"/>
    <property type="molecule type" value="Genomic_DNA"/>
</dbReference>
<dbReference type="SUPFAM" id="SSF54719">
    <property type="entry name" value="Fe,Mn superoxide dismutase (SOD), C-terminal domain"/>
    <property type="match status" value="1"/>
</dbReference>
<evidence type="ECO:0000256" key="1">
    <source>
        <dbReference type="ARBA" id="ARBA00008714"/>
    </source>
</evidence>
<evidence type="ECO:0000256" key="2">
    <source>
        <dbReference type="ARBA" id="ARBA00012682"/>
    </source>
</evidence>
<keyword evidence="4 5" id="KW-0560">Oxidoreductase</keyword>
<dbReference type="Pfam" id="PF02777">
    <property type="entry name" value="Sod_Fe_C"/>
    <property type="match status" value="1"/>
</dbReference>
<dbReference type="PANTHER" id="PTHR42769:SF3">
    <property type="entry name" value="SUPEROXIDE DISMUTASE [FE] 2, CHLOROPLASTIC"/>
    <property type="match status" value="1"/>
</dbReference>
<dbReference type="GO" id="GO:0004784">
    <property type="term" value="F:superoxide dismutase activity"/>
    <property type="evidence" value="ECO:0007669"/>
    <property type="project" value="UniProtKB-EC"/>
</dbReference>
<protein>
    <recommendedName>
        <fullName evidence="2 5">Superoxide dismutase</fullName>
        <ecNumber evidence="2 5">1.15.1.1</ecNumber>
    </recommendedName>
</protein>
<dbReference type="Pfam" id="PF00081">
    <property type="entry name" value="Sod_Fe_N"/>
    <property type="match status" value="1"/>
</dbReference>
<gene>
    <name evidence="8" type="ORF">HNQ97_003758</name>
</gene>
<dbReference type="Gene3D" id="3.55.40.20">
    <property type="entry name" value="Iron/manganese superoxide dismutase, C-terminal domain"/>
    <property type="match status" value="1"/>
</dbReference>
<sequence length="204" mass="23143">MTAVFELPDLPYEYGALEPFMSRETLKLHHGKHHLAYVENGRKLAAEAGMENLSLKQIVKRSFGTNSSLFNNAAQHYNHTLFWKWMKRGGGNAKVPDVLQKAIDSELGGYENFRTEFIAAGMSQFGSGWAWLALKDGALTIMKTPNAENPTVHGGFPILGVDVWEHSYYVDYRNARQKYLEAFFDHLINWEAVLQLYEKAAGRT</sequence>
<accession>A0ABR6C9R7</accession>
<evidence type="ECO:0000259" key="6">
    <source>
        <dbReference type="Pfam" id="PF00081"/>
    </source>
</evidence>
<name>A0ABR6C9R7_9HYPH</name>
<proteinExistence type="inferred from homology"/>
<reference evidence="8 9" key="1">
    <citation type="submission" date="2020-08" db="EMBL/GenBank/DDBJ databases">
        <title>Genomic Encyclopedia of Type Strains, Phase IV (KMG-IV): sequencing the most valuable type-strain genomes for metagenomic binning, comparative biology and taxonomic classification.</title>
        <authorList>
            <person name="Goeker M."/>
        </authorList>
    </citation>
    <scope>NUCLEOTIDE SEQUENCE [LARGE SCALE GENOMIC DNA]</scope>
    <source>
        <strain evidence="8 9">DSM 17455</strain>
    </source>
</reference>
<dbReference type="PANTHER" id="PTHR42769">
    <property type="entry name" value="SUPEROXIDE DISMUTASE"/>
    <property type="match status" value="1"/>
</dbReference>
<evidence type="ECO:0000313" key="9">
    <source>
        <dbReference type="Proteomes" id="UP000587524"/>
    </source>
</evidence>
<dbReference type="InterPro" id="IPR001189">
    <property type="entry name" value="Mn/Fe_SOD"/>
</dbReference>
<keyword evidence="3 5" id="KW-0479">Metal-binding</keyword>
<dbReference type="InterPro" id="IPR036314">
    <property type="entry name" value="SOD_C_sf"/>
</dbReference>
<feature type="domain" description="Manganese/iron superoxide dismutase C-terminal" evidence="7">
    <location>
        <begin position="99"/>
        <end position="194"/>
    </location>
</feature>
<dbReference type="SUPFAM" id="SSF46609">
    <property type="entry name" value="Fe,Mn superoxide dismutase (SOD), N-terminal domain"/>
    <property type="match status" value="1"/>
</dbReference>
<dbReference type="PROSITE" id="PS00088">
    <property type="entry name" value="SOD_MN"/>
    <property type="match status" value="1"/>
</dbReference>
<comment type="function">
    <text evidence="5">Destroys radicals which are normally produced within the cells and which are toxic to biological systems.</text>
</comment>
<evidence type="ECO:0000256" key="5">
    <source>
        <dbReference type="RuleBase" id="RU000414"/>
    </source>
</evidence>
<dbReference type="EC" id="1.15.1.1" evidence="2 5"/>
<comment type="catalytic activity">
    <reaction evidence="5">
        <text>2 superoxide + 2 H(+) = H2O2 + O2</text>
        <dbReference type="Rhea" id="RHEA:20696"/>
        <dbReference type="ChEBI" id="CHEBI:15378"/>
        <dbReference type="ChEBI" id="CHEBI:15379"/>
        <dbReference type="ChEBI" id="CHEBI:16240"/>
        <dbReference type="ChEBI" id="CHEBI:18421"/>
        <dbReference type="EC" id="1.15.1.1"/>
    </reaction>
</comment>
<comment type="similarity">
    <text evidence="1 5">Belongs to the iron/manganese superoxide dismutase family.</text>
</comment>